<proteinExistence type="predicted"/>
<dbReference type="PANTHER" id="PTHR24363:SF0">
    <property type="entry name" value="SERINE_THREONINE KINASE LIKE DOMAIN CONTAINING 1"/>
    <property type="match status" value="1"/>
</dbReference>
<protein>
    <recommendedName>
        <fullName evidence="1">non-specific serine/threonine protein kinase</fullName>
        <ecNumber evidence="1">2.7.11.1</ecNumber>
    </recommendedName>
</protein>
<evidence type="ECO:0000256" key="11">
    <source>
        <dbReference type="SAM" id="Phobius"/>
    </source>
</evidence>
<reference evidence="14" key="1">
    <citation type="submission" date="2018-12" db="EMBL/GenBank/DDBJ databases">
        <title>Genome sequence of Microcystis aeruginosa NIES-4285.</title>
        <authorList>
            <person name="Tanabe Y."/>
        </authorList>
    </citation>
    <scope>NUCLEOTIDE SEQUENCE [LARGE SCALE GENOMIC DNA]</scope>
    <source>
        <strain evidence="14">NIES-4285</strain>
    </source>
</reference>
<comment type="catalytic activity">
    <reaction evidence="8">
        <text>L-seryl-[protein] + ATP = O-phospho-L-seryl-[protein] + ADP + H(+)</text>
        <dbReference type="Rhea" id="RHEA:17989"/>
        <dbReference type="Rhea" id="RHEA-COMP:9863"/>
        <dbReference type="Rhea" id="RHEA-COMP:11604"/>
        <dbReference type="ChEBI" id="CHEBI:15378"/>
        <dbReference type="ChEBI" id="CHEBI:29999"/>
        <dbReference type="ChEBI" id="CHEBI:30616"/>
        <dbReference type="ChEBI" id="CHEBI:83421"/>
        <dbReference type="ChEBI" id="CHEBI:456216"/>
        <dbReference type="EC" id="2.7.11.1"/>
    </reaction>
</comment>
<keyword evidence="11" id="KW-0812">Transmembrane</keyword>
<comment type="caution">
    <text evidence="13">The sequence shown here is derived from an EMBL/GenBank/DDBJ whole genome shotgun (WGS) entry which is preliminary data.</text>
</comment>
<evidence type="ECO:0000259" key="12">
    <source>
        <dbReference type="PROSITE" id="PS50011"/>
    </source>
</evidence>
<evidence type="ECO:0000256" key="8">
    <source>
        <dbReference type="ARBA" id="ARBA00048679"/>
    </source>
</evidence>
<gene>
    <name evidence="13" type="primary">spkC_6</name>
    <name evidence="13" type="ORF">MiAbB_04619</name>
</gene>
<dbReference type="GO" id="GO:0106310">
    <property type="term" value="F:protein serine kinase activity"/>
    <property type="evidence" value="ECO:0007669"/>
    <property type="project" value="RHEA"/>
</dbReference>
<dbReference type="GO" id="GO:0004674">
    <property type="term" value="F:protein serine/threonine kinase activity"/>
    <property type="evidence" value="ECO:0007669"/>
    <property type="project" value="UniProtKB-KW"/>
</dbReference>
<dbReference type="CDD" id="cd14014">
    <property type="entry name" value="STKc_PknB_like"/>
    <property type="match status" value="1"/>
</dbReference>
<comment type="catalytic activity">
    <reaction evidence="7">
        <text>L-threonyl-[protein] + ATP = O-phospho-L-threonyl-[protein] + ADP + H(+)</text>
        <dbReference type="Rhea" id="RHEA:46608"/>
        <dbReference type="Rhea" id="RHEA-COMP:11060"/>
        <dbReference type="Rhea" id="RHEA-COMP:11605"/>
        <dbReference type="ChEBI" id="CHEBI:15378"/>
        <dbReference type="ChEBI" id="CHEBI:30013"/>
        <dbReference type="ChEBI" id="CHEBI:30616"/>
        <dbReference type="ChEBI" id="CHEBI:61977"/>
        <dbReference type="ChEBI" id="CHEBI:456216"/>
        <dbReference type="EC" id="2.7.11.1"/>
    </reaction>
</comment>
<dbReference type="GO" id="GO:0005524">
    <property type="term" value="F:ATP binding"/>
    <property type="evidence" value="ECO:0007669"/>
    <property type="project" value="UniProtKB-UniRule"/>
</dbReference>
<evidence type="ECO:0000256" key="9">
    <source>
        <dbReference type="PROSITE-ProRule" id="PRU10141"/>
    </source>
</evidence>
<dbReference type="InterPro" id="IPR000719">
    <property type="entry name" value="Prot_kinase_dom"/>
</dbReference>
<feature type="region of interest" description="Disordered" evidence="10">
    <location>
        <begin position="333"/>
        <end position="369"/>
    </location>
</feature>
<feature type="transmembrane region" description="Helical" evidence="11">
    <location>
        <begin position="303"/>
        <end position="323"/>
    </location>
</feature>
<evidence type="ECO:0000313" key="14">
    <source>
        <dbReference type="Proteomes" id="UP000289660"/>
    </source>
</evidence>
<keyword evidence="6 9" id="KW-0067">ATP-binding</keyword>
<evidence type="ECO:0000256" key="7">
    <source>
        <dbReference type="ARBA" id="ARBA00047899"/>
    </source>
</evidence>
<dbReference type="PROSITE" id="PS00107">
    <property type="entry name" value="PROTEIN_KINASE_ATP"/>
    <property type="match status" value="1"/>
</dbReference>
<keyword evidence="11" id="KW-0472">Membrane</keyword>
<dbReference type="InterPro" id="IPR017441">
    <property type="entry name" value="Protein_kinase_ATP_BS"/>
</dbReference>
<evidence type="ECO:0000256" key="10">
    <source>
        <dbReference type="SAM" id="MobiDB-lite"/>
    </source>
</evidence>
<evidence type="ECO:0000256" key="6">
    <source>
        <dbReference type="ARBA" id="ARBA00022840"/>
    </source>
</evidence>
<dbReference type="Proteomes" id="UP000289660">
    <property type="component" value="Unassembled WGS sequence"/>
</dbReference>
<dbReference type="Pfam" id="PF00069">
    <property type="entry name" value="Pkinase"/>
    <property type="match status" value="1"/>
</dbReference>
<feature type="domain" description="Protein kinase" evidence="12">
    <location>
        <begin position="11"/>
        <end position="275"/>
    </location>
</feature>
<evidence type="ECO:0000256" key="3">
    <source>
        <dbReference type="ARBA" id="ARBA00022679"/>
    </source>
</evidence>
<keyword evidence="5 13" id="KW-0418">Kinase</keyword>
<feature type="compositionally biased region" description="Pro residues" evidence="10">
    <location>
        <begin position="341"/>
        <end position="351"/>
    </location>
</feature>
<evidence type="ECO:0000256" key="2">
    <source>
        <dbReference type="ARBA" id="ARBA00022527"/>
    </source>
</evidence>
<organism evidence="13 14">
    <name type="scientific">Microcystis aeruginosa NIES-4285</name>
    <dbReference type="NCBI Taxonomy" id="2497681"/>
    <lineage>
        <taxon>Bacteria</taxon>
        <taxon>Bacillati</taxon>
        <taxon>Cyanobacteriota</taxon>
        <taxon>Cyanophyceae</taxon>
        <taxon>Oscillatoriophycideae</taxon>
        <taxon>Chroococcales</taxon>
        <taxon>Microcystaceae</taxon>
        <taxon>Microcystis</taxon>
    </lineage>
</organism>
<sequence length="369" mass="42021">MKPSMIIGQYYKIVKKLGVGGFGETYIAEDSRRLGSQCVIKKLIFKSNNQDELKKAQELFYREAKTLMNLGKHDQIPYLIAYFSEDQEFYLVQEYIEGDSLEDEISSRGKFEEQEVIEFLLGILPVLEYIHKKQVIHRDIKPSNILRRDRDKKFILIDFGGVKAPLLSSSQLPNLSGGNLTKIFTSGYTPKEQMDGYPEFNSDIYALGMTVIKALTGIEPKDISRNSSTKMLAWRTKANNVGDQLAAIIDRMIQENHRDRYKNVEEILEDLHHLGKTVVITKSRVSVLRSVINTQIPMVNIPLGKFLMILVMITGFIWGFNLLRARVFDSHPDPKLMESPIPNPSPSPSSPDPKNEGGIFLRPDNLKKN</sequence>
<keyword evidence="11" id="KW-1133">Transmembrane helix</keyword>
<evidence type="ECO:0000313" key="13">
    <source>
        <dbReference type="EMBL" id="GCE62670.1"/>
    </source>
</evidence>
<name>A0A402DKC0_MICAE</name>
<dbReference type="EMBL" id="BIFY01000165">
    <property type="protein sequence ID" value="GCE62670.1"/>
    <property type="molecule type" value="Genomic_DNA"/>
</dbReference>
<dbReference type="SUPFAM" id="SSF56112">
    <property type="entry name" value="Protein kinase-like (PK-like)"/>
    <property type="match status" value="1"/>
</dbReference>
<keyword evidence="4 9" id="KW-0547">Nucleotide-binding</keyword>
<evidence type="ECO:0000256" key="1">
    <source>
        <dbReference type="ARBA" id="ARBA00012513"/>
    </source>
</evidence>
<dbReference type="PROSITE" id="PS50011">
    <property type="entry name" value="PROTEIN_KINASE_DOM"/>
    <property type="match status" value="1"/>
</dbReference>
<dbReference type="SMART" id="SM00220">
    <property type="entry name" value="S_TKc"/>
    <property type="match status" value="1"/>
</dbReference>
<dbReference type="InterPro" id="IPR011009">
    <property type="entry name" value="Kinase-like_dom_sf"/>
</dbReference>
<evidence type="ECO:0000256" key="5">
    <source>
        <dbReference type="ARBA" id="ARBA00022777"/>
    </source>
</evidence>
<keyword evidence="3 13" id="KW-0808">Transferase</keyword>
<accession>A0A402DKC0</accession>
<evidence type="ECO:0000256" key="4">
    <source>
        <dbReference type="ARBA" id="ARBA00022741"/>
    </source>
</evidence>
<dbReference type="EC" id="2.7.11.1" evidence="1"/>
<keyword evidence="2" id="KW-0723">Serine/threonine-protein kinase</keyword>
<feature type="binding site" evidence="9">
    <location>
        <position position="46"/>
    </location>
    <ligand>
        <name>ATP</name>
        <dbReference type="ChEBI" id="CHEBI:30616"/>
    </ligand>
</feature>
<dbReference type="RefSeq" id="WP_130758493.1">
    <property type="nucleotide sequence ID" value="NZ_BIFY01000165.1"/>
</dbReference>
<dbReference type="PANTHER" id="PTHR24363">
    <property type="entry name" value="SERINE/THREONINE PROTEIN KINASE"/>
    <property type="match status" value="1"/>
</dbReference>
<dbReference type="Gene3D" id="1.10.510.10">
    <property type="entry name" value="Transferase(Phosphotransferase) domain 1"/>
    <property type="match status" value="1"/>
</dbReference>
<dbReference type="AlphaFoldDB" id="A0A402DKC0"/>